<reference evidence="1 2" key="1">
    <citation type="submission" date="2022-06" db="EMBL/GenBank/DDBJ databases">
        <title>A taxonomic note on the genus Prevotella: Description of four novel genera and emended description of the genera Hallella and Xylanibacter.</title>
        <authorList>
            <person name="Hitch T.C.A."/>
        </authorList>
    </citation>
    <scope>NUCLEOTIDE SEQUENCE [LARGE SCALE GENOMIC DNA]</scope>
    <source>
        <strain evidence="1 2">DSM 100619</strain>
    </source>
</reference>
<evidence type="ECO:0000313" key="1">
    <source>
        <dbReference type="EMBL" id="MCO6025492.1"/>
    </source>
</evidence>
<comment type="caution">
    <text evidence="1">The sequence shown here is derived from an EMBL/GenBank/DDBJ whole genome shotgun (WGS) entry which is preliminary data.</text>
</comment>
<gene>
    <name evidence="1" type="ORF">NG821_06490</name>
</gene>
<protein>
    <submittedName>
        <fullName evidence="1">Uncharacterized protein</fullName>
    </submittedName>
</protein>
<name>A0ABT1BWN6_9BACT</name>
<dbReference type="RefSeq" id="WP_252760851.1">
    <property type="nucleotide sequence ID" value="NZ_JAMXLY010000019.1"/>
</dbReference>
<keyword evidence="2" id="KW-1185">Reference proteome</keyword>
<proteinExistence type="predicted"/>
<accession>A0ABT1BWN6</accession>
<dbReference type="EMBL" id="JAMXLY010000019">
    <property type="protein sequence ID" value="MCO6025492.1"/>
    <property type="molecule type" value="Genomic_DNA"/>
</dbReference>
<dbReference type="Proteomes" id="UP001204015">
    <property type="component" value="Unassembled WGS sequence"/>
</dbReference>
<sequence>MGTNRFTSRLTASDDYKREVLIRKIEEAVEKMRLGELEALSYDMFTKGYIEDL</sequence>
<evidence type="ECO:0000313" key="2">
    <source>
        <dbReference type="Proteomes" id="UP001204015"/>
    </source>
</evidence>
<organism evidence="1 2">
    <name type="scientific">Segatella cerevisiae</name>
    <dbReference type="NCBI Taxonomy" id="2053716"/>
    <lineage>
        <taxon>Bacteria</taxon>
        <taxon>Pseudomonadati</taxon>
        <taxon>Bacteroidota</taxon>
        <taxon>Bacteroidia</taxon>
        <taxon>Bacteroidales</taxon>
        <taxon>Prevotellaceae</taxon>
        <taxon>Segatella</taxon>
    </lineage>
</organism>